<comment type="catalytic activity">
    <reaction evidence="1">
        <text>ATP + protein L-histidine = ADP + protein N-phospho-L-histidine.</text>
        <dbReference type="EC" id="2.7.13.3"/>
    </reaction>
</comment>
<dbReference type="SUPFAM" id="SSF55874">
    <property type="entry name" value="ATPase domain of HSP90 chaperone/DNA topoisomerase II/histidine kinase"/>
    <property type="match status" value="1"/>
</dbReference>
<dbReference type="InterPro" id="IPR003661">
    <property type="entry name" value="HisK_dim/P_dom"/>
</dbReference>
<dbReference type="InterPro" id="IPR003594">
    <property type="entry name" value="HATPase_dom"/>
</dbReference>
<dbReference type="InterPro" id="IPR001610">
    <property type="entry name" value="PAC"/>
</dbReference>
<dbReference type="InterPro" id="IPR001789">
    <property type="entry name" value="Sig_transdc_resp-reg_receiver"/>
</dbReference>
<dbReference type="PROSITE" id="PS50113">
    <property type="entry name" value="PAC"/>
    <property type="match status" value="2"/>
</dbReference>
<dbReference type="InterPro" id="IPR000014">
    <property type="entry name" value="PAS"/>
</dbReference>
<proteinExistence type="predicted"/>
<dbReference type="CDD" id="cd17546">
    <property type="entry name" value="REC_hyHK_CKI1_RcsC-like"/>
    <property type="match status" value="1"/>
</dbReference>
<feature type="domain" description="PAS" evidence="13">
    <location>
        <begin position="459"/>
        <end position="530"/>
    </location>
</feature>
<keyword evidence="7" id="KW-0067">ATP-binding</keyword>
<feature type="region of interest" description="Disordered" evidence="10">
    <location>
        <begin position="1"/>
        <end position="24"/>
    </location>
</feature>
<evidence type="ECO:0000256" key="7">
    <source>
        <dbReference type="ARBA" id="ARBA00022840"/>
    </source>
</evidence>
<dbReference type="SMART" id="SM00086">
    <property type="entry name" value="PAC"/>
    <property type="match status" value="2"/>
</dbReference>
<evidence type="ECO:0000256" key="5">
    <source>
        <dbReference type="ARBA" id="ARBA00022741"/>
    </source>
</evidence>
<dbReference type="SMART" id="SM00448">
    <property type="entry name" value="REC"/>
    <property type="match status" value="1"/>
</dbReference>
<dbReference type="SUPFAM" id="SSF55785">
    <property type="entry name" value="PYP-like sensor domain (PAS domain)"/>
    <property type="match status" value="4"/>
</dbReference>
<dbReference type="GO" id="GO:0006355">
    <property type="term" value="P:regulation of DNA-templated transcription"/>
    <property type="evidence" value="ECO:0007669"/>
    <property type="project" value="InterPro"/>
</dbReference>
<evidence type="ECO:0000313" key="17">
    <source>
        <dbReference type="Proteomes" id="UP000434052"/>
    </source>
</evidence>
<dbReference type="AlphaFoldDB" id="A0A6P1ZL03"/>
<dbReference type="InterPro" id="IPR000700">
    <property type="entry name" value="PAS-assoc_C"/>
</dbReference>
<evidence type="ECO:0000256" key="3">
    <source>
        <dbReference type="ARBA" id="ARBA00022553"/>
    </source>
</evidence>
<evidence type="ECO:0000256" key="9">
    <source>
        <dbReference type="PROSITE-ProRule" id="PRU00169"/>
    </source>
</evidence>
<dbReference type="InterPro" id="IPR004358">
    <property type="entry name" value="Sig_transdc_His_kin-like_C"/>
</dbReference>
<dbReference type="SUPFAM" id="SSF47384">
    <property type="entry name" value="Homodimeric domain of signal transducing histidine kinase"/>
    <property type="match status" value="1"/>
</dbReference>
<keyword evidence="8" id="KW-0902">Two-component regulatory system</keyword>
<dbReference type="PROSITE" id="PS50110">
    <property type="entry name" value="RESPONSE_REGULATORY"/>
    <property type="match status" value="1"/>
</dbReference>
<evidence type="ECO:0000256" key="4">
    <source>
        <dbReference type="ARBA" id="ARBA00022679"/>
    </source>
</evidence>
<feature type="domain" description="PAS" evidence="13">
    <location>
        <begin position="173"/>
        <end position="234"/>
    </location>
</feature>
<dbReference type="PRINTS" id="PR00344">
    <property type="entry name" value="BCTRLSENSOR"/>
</dbReference>
<dbReference type="Pfam" id="PF00072">
    <property type="entry name" value="Response_reg"/>
    <property type="match status" value="1"/>
</dbReference>
<evidence type="ECO:0000313" key="16">
    <source>
        <dbReference type="EMBL" id="TVM36476.1"/>
    </source>
</evidence>
<gene>
    <name evidence="16" type="ORF">DQK91_00690</name>
    <name evidence="15" type="ORF">E8L03_09190</name>
</gene>
<dbReference type="EMBL" id="QMIF01000001">
    <property type="protein sequence ID" value="TVM36476.1"/>
    <property type="molecule type" value="Genomic_DNA"/>
</dbReference>
<feature type="compositionally biased region" description="Polar residues" evidence="10">
    <location>
        <begin position="1"/>
        <end position="15"/>
    </location>
</feature>
<dbReference type="SMART" id="SM00387">
    <property type="entry name" value="HATPase_c"/>
    <property type="match status" value="1"/>
</dbReference>
<reference evidence="16 17" key="1">
    <citation type="submission" date="2018-06" db="EMBL/GenBank/DDBJ databases">
        <title>Complete genome of Desulfovibrio marinus P48SEP.</title>
        <authorList>
            <person name="Crispim J.S."/>
            <person name="Vidigal P.M.P."/>
            <person name="Silva L.C.F."/>
            <person name="Araujo L.C."/>
            <person name="Laguardia C.N."/>
            <person name="Dias R.S."/>
            <person name="Sousa M.P."/>
            <person name="Paula S.O."/>
            <person name="Silva C."/>
        </authorList>
    </citation>
    <scope>NUCLEOTIDE SEQUENCE [LARGE SCALE GENOMIC DNA]</scope>
    <source>
        <strain evidence="16 17">P48SEP</strain>
    </source>
</reference>
<evidence type="ECO:0000259" key="14">
    <source>
        <dbReference type="PROSITE" id="PS50113"/>
    </source>
</evidence>
<evidence type="ECO:0000259" key="11">
    <source>
        <dbReference type="PROSITE" id="PS50109"/>
    </source>
</evidence>
<dbReference type="PANTHER" id="PTHR43065:SF46">
    <property type="entry name" value="C4-DICARBOXYLATE TRANSPORT SENSOR PROTEIN DCTB"/>
    <property type="match status" value="1"/>
</dbReference>
<dbReference type="SMART" id="SM00388">
    <property type="entry name" value="HisKA"/>
    <property type="match status" value="1"/>
</dbReference>
<dbReference type="InterPro" id="IPR005467">
    <property type="entry name" value="His_kinase_dom"/>
</dbReference>
<dbReference type="Pfam" id="PF02518">
    <property type="entry name" value="HATPase_c"/>
    <property type="match status" value="1"/>
</dbReference>
<dbReference type="SUPFAM" id="SSF52172">
    <property type="entry name" value="CheY-like"/>
    <property type="match status" value="1"/>
</dbReference>
<sequence>MSEPSPLSKNNTESVADNDAESGEIESLRKRVAELERDYNDLVHVRDELREQRIATNALLSASSDSLAILDPLGTVLSINDAGVRRFGGNVDDIHGRNIFDFLDGETHEHMRHWLKEAVETQKTVQFKVGTDYATYGYRLTPATEPGTNAVRVALLIRDISENERALQALRESEARYRGILEDQTELICRYLPDGRLSYVNEAYARHFGKTTRELINTNFIPHIPEDDVRLIRERTGGLSPERPVTSFEHRVIMDNGEVHWQHWTHRAIYNAQDELVEYQAVGRSVTNRKKAQIALQESEARYRSLFEDSPISLWVEDFSLVKEYLDSQRAQGVTDFRRHFDENPLMVAHCAGLVSVRDVNKATVNLFNASSKDQLLGNLGNVFVDETLDRFKDELVALAEGQRTFTCETRHRTMDGGLRDVIIHLSVAPGAESKLDTVLVSLLDVTQRKHMENELDDNRNFLHRIMDTVPSPIFVKDREGRFIMVNKAMADLYGASPQELIGKTGADFNPNEDETSLFRIEDLEVLDSGQPLFIPQRVITSTSGEARWYSTTKLPLKDKDQVLGVAVDITERKEAEAERTRLEKHFRQAQKMQALGTLAGGIAHDFNNMIFAILGFVRLAMRAVEPDSKIEEYLKQVHSASMRASDLVRQILTFSRQTEQEKKPVAVASLVKETTKLLRATLPSTIDIHVEIEPEAEGESSSILGDPTQIHQVIMNLCTNAGHSMRMRGGDLRVHLGLREVTPETARNVLEQNPGSFVELVVSDTGHGIDPSIMEQIYDPFFTTKEPGEGTGMGLSVVHGIVKSHGGTVHVESEVGVGTTFTILLPRLVRTEEELSANGVINCPRGDEHILFVDDEALLVQMAEETLSQLGYTVTATTSPTKALEMFSQAPDKYDIVITDQTMPGMTGMELARTMLAAKPDLPIVLMTGYSESVTSDIARQSGLAEYLMKPVVEEELAQTIRHVLDRAP</sequence>
<feature type="domain" description="Response regulatory" evidence="12">
    <location>
        <begin position="850"/>
        <end position="966"/>
    </location>
</feature>
<dbReference type="PROSITE" id="PS50109">
    <property type="entry name" value="HIS_KIN"/>
    <property type="match status" value="1"/>
</dbReference>
<name>A0A6P1ZL03_9BACT</name>
<accession>A0A6P1ZL03</accession>
<dbReference type="InterPro" id="IPR036097">
    <property type="entry name" value="HisK_dim/P_sf"/>
</dbReference>
<dbReference type="Gene3D" id="3.40.50.2300">
    <property type="match status" value="1"/>
</dbReference>
<keyword evidence="18" id="KW-1185">Reference proteome</keyword>
<evidence type="ECO:0000256" key="8">
    <source>
        <dbReference type="ARBA" id="ARBA00023012"/>
    </source>
</evidence>
<dbReference type="CDD" id="cd00082">
    <property type="entry name" value="HisKA"/>
    <property type="match status" value="1"/>
</dbReference>
<evidence type="ECO:0000256" key="2">
    <source>
        <dbReference type="ARBA" id="ARBA00012438"/>
    </source>
</evidence>
<dbReference type="Pfam" id="PF08448">
    <property type="entry name" value="PAS_4"/>
    <property type="match status" value="2"/>
</dbReference>
<dbReference type="InterPro" id="IPR011006">
    <property type="entry name" value="CheY-like_superfamily"/>
</dbReference>
<dbReference type="Pfam" id="PF00512">
    <property type="entry name" value="HisKA"/>
    <property type="match status" value="1"/>
</dbReference>
<reference evidence="15 18" key="2">
    <citation type="submission" date="2019-04" db="EMBL/GenBank/DDBJ databases">
        <title>Isolation and culture of sulfate reducing bacteria from the cold seep of the South China Sea.</title>
        <authorList>
            <person name="Sun C."/>
            <person name="Liu R."/>
        </authorList>
    </citation>
    <scope>NUCLEOTIDE SEQUENCE [LARGE SCALE GENOMIC DNA]</scope>
    <source>
        <strain evidence="15 18">CS1</strain>
    </source>
</reference>
<keyword evidence="5" id="KW-0547">Nucleotide-binding</keyword>
<evidence type="ECO:0000256" key="1">
    <source>
        <dbReference type="ARBA" id="ARBA00000085"/>
    </source>
</evidence>
<feature type="domain" description="PAS" evidence="13">
    <location>
        <begin position="52"/>
        <end position="122"/>
    </location>
</feature>
<dbReference type="Pfam" id="PF00989">
    <property type="entry name" value="PAS"/>
    <property type="match status" value="1"/>
</dbReference>
<keyword evidence="4" id="KW-0808">Transferase</keyword>
<evidence type="ECO:0000256" key="6">
    <source>
        <dbReference type="ARBA" id="ARBA00022777"/>
    </source>
</evidence>
<dbReference type="RefSeq" id="WP_144233513.1">
    <property type="nucleotide sequence ID" value="NZ_CP039543.1"/>
</dbReference>
<dbReference type="EMBL" id="CP039543">
    <property type="protein sequence ID" value="QJT09096.1"/>
    <property type="molecule type" value="Genomic_DNA"/>
</dbReference>
<dbReference type="Proteomes" id="UP000503251">
    <property type="component" value="Chromosome"/>
</dbReference>
<dbReference type="NCBIfam" id="TIGR00229">
    <property type="entry name" value="sensory_box"/>
    <property type="match status" value="2"/>
</dbReference>
<dbReference type="SMART" id="SM00091">
    <property type="entry name" value="PAS"/>
    <property type="match status" value="4"/>
</dbReference>
<dbReference type="PANTHER" id="PTHR43065">
    <property type="entry name" value="SENSOR HISTIDINE KINASE"/>
    <property type="match status" value="1"/>
</dbReference>
<evidence type="ECO:0000313" key="15">
    <source>
        <dbReference type="EMBL" id="QJT09096.1"/>
    </source>
</evidence>
<feature type="domain" description="PAC" evidence="14">
    <location>
        <begin position="533"/>
        <end position="582"/>
    </location>
</feature>
<dbReference type="Gene3D" id="1.10.287.130">
    <property type="match status" value="1"/>
</dbReference>
<dbReference type="InterPro" id="IPR036890">
    <property type="entry name" value="HATPase_C_sf"/>
</dbReference>
<dbReference type="InterPro" id="IPR013656">
    <property type="entry name" value="PAS_4"/>
</dbReference>
<dbReference type="GO" id="GO:0005524">
    <property type="term" value="F:ATP binding"/>
    <property type="evidence" value="ECO:0007669"/>
    <property type="project" value="UniProtKB-KW"/>
</dbReference>
<dbReference type="Proteomes" id="UP000434052">
    <property type="component" value="Unassembled WGS sequence"/>
</dbReference>
<dbReference type="EC" id="2.7.13.3" evidence="2"/>
<dbReference type="InterPro" id="IPR013767">
    <property type="entry name" value="PAS_fold"/>
</dbReference>
<keyword evidence="6" id="KW-0418">Kinase</keyword>
<feature type="modified residue" description="4-aspartylphosphate" evidence="9">
    <location>
        <position position="901"/>
    </location>
</feature>
<dbReference type="PROSITE" id="PS50112">
    <property type="entry name" value="PAS"/>
    <property type="match status" value="3"/>
</dbReference>
<dbReference type="CDD" id="cd00130">
    <property type="entry name" value="PAS"/>
    <property type="match status" value="3"/>
</dbReference>
<protein>
    <recommendedName>
        <fullName evidence="2">histidine kinase</fullName>
        <ecNumber evidence="2">2.7.13.3</ecNumber>
    </recommendedName>
</protein>
<feature type="domain" description="PAC" evidence="14">
    <location>
        <begin position="246"/>
        <end position="298"/>
    </location>
</feature>
<evidence type="ECO:0000259" key="12">
    <source>
        <dbReference type="PROSITE" id="PS50110"/>
    </source>
</evidence>
<evidence type="ECO:0000313" key="18">
    <source>
        <dbReference type="Proteomes" id="UP000503251"/>
    </source>
</evidence>
<dbReference type="Gene3D" id="3.30.450.20">
    <property type="entry name" value="PAS domain"/>
    <property type="match status" value="4"/>
</dbReference>
<dbReference type="Gene3D" id="3.30.565.10">
    <property type="entry name" value="Histidine kinase-like ATPase, C-terminal domain"/>
    <property type="match status" value="1"/>
</dbReference>
<feature type="domain" description="Histidine kinase" evidence="11">
    <location>
        <begin position="602"/>
        <end position="830"/>
    </location>
</feature>
<keyword evidence="3 9" id="KW-0597">Phosphoprotein</keyword>
<dbReference type="GO" id="GO:0000155">
    <property type="term" value="F:phosphorelay sensor kinase activity"/>
    <property type="evidence" value="ECO:0007669"/>
    <property type="project" value="InterPro"/>
</dbReference>
<evidence type="ECO:0000256" key="10">
    <source>
        <dbReference type="SAM" id="MobiDB-lite"/>
    </source>
</evidence>
<dbReference type="InterPro" id="IPR035965">
    <property type="entry name" value="PAS-like_dom_sf"/>
</dbReference>
<dbReference type="OrthoDB" id="9813024at2"/>
<organism evidence="16 17">
    <name type="scientific">Oceanidesulfovibrio marinus</name>
    <dbReference type="NCBI Taxonomy" id="370038"/>
    <lineage>
        <taxon>Bacteria</taxon>
        <taxon>Pseudomonadati</taxon>
        <taxon>Thermodesulfobacteriota</taxon>
        <taxon>Desulfovibrionia</taxon>
        <taxon>Desulfovibrionales</taxon>
        <taxon>Desulfovibrionaceae</taxon>
        <taxon>Oceanidesulfovibrio</taxon>
    </lineage>
</organism>
<evidence type="ECO:0000259" key="13">
    <source>
        <dbReference type="PROSITE" id="PS50112"/>
    </source>
</evidence>